<evidence type="ECO:0000256" key="5">
    <source>
        <dbReference type="ARBA" id="ARBA00023002"/>
    </source>
</evidence>
<evidence type="ECO:0000256" key="4">
    <source>
        <dbReference type="ARBA" id="ARBA00022833"/>
    </source>
</evidence>
<evidence type="ECO:0000259" key="6">
    <source>
        <dbReference type="Pfam" id="PF02900"/>
    </source>
</evidence>
<dbReference type="GO" id="GO:0016702">
    <property type="term" value="F:oxidoreductase activity, acting on single donors with incorporation of molecular oxygen, incorporation of two atoms of oxygen"/>
    <property type="evidence" value="ECO:0007669"/>
    <property type="project" value="UniProtKB-ARBA"/>
</dbReference>
<evidence type="ECO:0000313" key="8">
    <source>
        <dbReference type="Proteomes" id="UP000011744"/>
    </source>
</evidence>
<keyword evidence="4" id="KW-0862">Zinc</keyword>
<accession>M3AGI2</accession>
<dbReference type="RefSeq" id="WP_008613741.1">
    <property type="nucleotide sequence ID" value="NZ_AONQ01000003.1"/>
</dbReference>
<evidence type="ECO:0000256" key="1">
    <source>
        <dbReference type="ARBA" id="ARBA00001947"/>
    </source>
</evidence>
<dbReference type="InterPro" id="IPR014436">
    <property type="entry name" value="Extradiol_dOase_DODA"/>
</dbReference>
<evidence type="ECO:0000256" key="2">
    <source>
        <dbReference type="ARBA" id="ARBA00007581"/>
    </source>
</evidence>
<organism evidence="7 8">
    <name type="scientific">Paramagnetospirillum caucaseum</name>
    <dbReference type="NCBI Taxonomy" id="1244869"/>
    <lineage>
        <taxon>Bacteria</taxon>
        <taxon>Pseudomonadati</taxon>
        <taxon>Pseudomonadota</taxon>
        <taxon>Alphaproteobacteria</taxon>
        <taxon>Rhodospirillales</taxon>
        <taxon>Magnetospirillaceae</taxon>
        <taxon>Paramagnetospirillum</taxon>
    </lineage>
</organism>
<dbReference type="SUPFAM" id="SSF53213">
    <property type="entry name" value="LigB-like"/>
    <property type="match status" value="1"/>
</dbReference>
<dbReference type="Proteomes" id="UP000011744">
    <property type="component" value="Unassembled WGS sequence"/>
</dbReference>
<dbReference type="PIRSF" id="PIRSF006157">
    <property type="entry name" value="Doxgns_DODA"/>
    <property type="match status" value="1"/>
</dbReference>
<keyword evidence="5" id="KW-0560">Oxidoreductase</keyword>
<protein>
    <recommendedName>
        <fullName evidence="6">Extradiol ring-cleavage dioxygenase class III enzyme subunit B domain-containing protein</fullName>
    </recommendedName>
</protein>
<dbReference type="Pfam" id="PF02900">
    <property type="entry name" value="LigB"/>
    <property type="match status" value="1"/>
</dbReference>
<name>M3AGI2_9PROT</name>
<comment type="caution">
    <text evidence="7">The sequence shown here is derived from an EMBL/GenBank/DDBJ whole genome shotgun (WGS) entry which is preliminary data.</text>
</comment>
<dbReference type="InterPro" id="IPR004183">
    <property type="entry name" value="Xdiol_dOase_suB"/>
</dbReference>
<gene>
    <name evidence="7" type="ORF">H261_02016</name>
</gene>
<sequence length="255" mass="27674">MDFTTLFLSHGSPLMVLEDTPTRRFLMELGRRVPRPSAIIAVSAHWQTSQPVLGFAAWPDKINDIFGFPPELYQLSYAPPGAPLVAARAADRLGAACRRDPGAGIDHSIWSVMSLMWPEADVPVVPMSVQPQAGAAHHYFLGRRLAPLAAEGVLVIGSGAATHNLEDYYRRRTEAAVEPEVAEFTGWLAEKAEQGDVAALLDYRARAPHAEHNHPTEEHLLPLFVALGAAARGEAVRLHSGVDSGVLAMDAYGFR</sequence>
<dbReference type="Gene3D" id="3.40.830.10">
    <property type="entry name" value="LigB-like"/>
    <property type="match status" value="1"/>
</dbReference>
<dbReference type="OrthoDB" id="9790889at2"/>
<dbReference type="eggNOG" id="COG3384">
    <property type="taxonomic scope" value="Bacteria"/>
</dbReference>
<keyword evidence="8" id="KW-1185">Reference proteome</keyword>
<dbReference type="AlphaFoldDB" id="M3AGI2"/>
<dbReference type="PANTHER" id="PTHR30096">
    <property type="entry name" value="4,5-DOPA DIOXYGENASE EXTRADIOL-LIKE PROTEIN"/>
    <property type="match status" value="1"/>
</dbReference>
<dbReference type="PATRIC" id="fig|1244869.3.peg.398"/>
<comment type="similarity">
    <text evidence="2">Belongs to the DODA-type extradiol aromatic ring-opening dioxygenase family.</text>
</comment>
<reference evidence="7 8" key="1">
    <citation type="journal article" date="2014" name="Genome Announc.">
        <title>Draft Genome Sequence of Magnetospirillum sp. Strain SO-1, a Freshwater Magnetotactic Bacterium Isolated from the Ol'khovka River, Russia.</title>
        <authorList>
            <person name="Grouzdev D.S."/>
            <person name="Dziuba M.V."/>
            <person name="Sukhacheva M.S."/>
            <person name="Mardanov A.V."/>
            <person name="Beletskiy A.V."/>
            <person name="Kuznetsov B.B."/>
            <person name="Skryabin K.G."/>
        </authorList>
    </citation>
    <scope>NUCLEOTIDE SEQUENCE [LARGE SCALE GENOMIC DNA]</scope>
    <source>
        <strain evidence="7 8">SO-1</strain>
    </source>
</reference>
<dbReference type="EMBL" id="AONQ01000003">
    <property type="protein sequence ID" value="EME71669.1"/>
    <property type="molecule type" value="Genomic_DNA"/>
</dbReference>
<feature type="domain" description="Extradiol ring-cleavage dioxygenase class III enzyme subunit B" evidence="6">
    <location>
        <begin position="5"/>
        <end position="235"/>
    </location>
</feature>
<evidence type="ECO:0000313" key="7">
    <source>
        <dbReference type="EMBL" id="EME71669.1"/>
    </source>
</evidence>
<dbReference type="STRING" id="1244869.H261_02016"/>
<dbReference type="GO" id="GO:0008198">
    <property type="term" value="F:ferrous iron binding"/>
    <property type="evidence" value="ECO:0007669"/>
    <property type="project" value="InterPro"/>
</dbReference>
<dbReference type="GO" id="GO:0008270">
    <property type="term" value="F:zinc ion binding"/>
    <property type="evidence" value="ECO:0007669"/>
    <property type="project" value="InterPro"/>
</dbReference>
<evidence type="ECO:0000256" key="3">
    <source>
        <dbReference type="ARBA" id="ARBA00022723"/>
    </source>
</evidence>
<dbReference type="PANTHER" id="PTHR30096:SF0">
    <property type="entry name" value="4,5-DOPA DIOXYGENASE EXTRADIOL-LIKE PROTEIN"/>
    <property type="match status" value="1"/>
</dbReference>
<keyword evidence="3" id="KW-0479">Metal-binding</keyword>
<proteinExistence type="inferred from homology"/>
<dbReference type="CDD" id="cd07363">
    <property type="entry name" value="45_DOPA_Dioxygenase"/>
    <property type="match status" value="1"/>
</dbReference>
<comment type="cofactor">
    <cofactor evidence="1">
        <name>Zn(2+)</name>
        <dbReference type="ChEBI" id="CHEBI:29105"/>
    </cofactor>
</comment>